<name>A0ACC4DKS4_PURLI</name>
<evidence type="ECO:0000313" key="1">
    <source>
        <dbReference type="EMBL" id="KAL3956021.1"/>
    </source>
</evidence>
<organism evidence="1 2">
    <name type="scientific">Purpureocillium lilacinum</name>
    <name type="common">Paecilomyces lilacinus</name>
    <dbReference type="NCBI Taxonomy" id="33203"/>
    <lineage>
        <taxon>Eukaryota</taxon>
        <taxon>Fungi</taxon>
        <taxon>Dikarya</taxon>
        <taxon>Ascomycota</taxon>
        <taxon>Pezizomycotina</taxon>
        <taxon>Sordariomycetes</taxon>
        <taxon>Hypocreomycetidae</taxon>
        <taxon>Hypocreales</taxon>
        <taxon>Ophiocordycipitaceae</taxon>
        <taxon>Purpureocillium</taxon>
    </lineage>
</organism>
<gene>
    <name evidence="1" type="ORF">ACCO45_008867</name>
</gene>
<reference evidence="1" key="1">
    <citation type="submission" date="2024-12" db="EMBL/GenBank/DDBJ databases">
        <title>Comparative genomics and development of molecular markers within Purpureocillium lilacinum and among Purpureocillium species.</title>
        <authorList>
            <person name="Yeh Z.-Y."/>
            <person name="Ni N.-T."/>
            <person name="Lo P.-H."/>
            <person name="Mushyakhwo K."/>
            <person name="Lin C.-F."/>
            <person name="Nai Y.-S."/>
        </authorList>
    </citation>
    <scope>NUCLEOTIDE SEQUENCE</scope>
    <source>
        <strain evidence="1">NCHU-NPUST-175</strain>
    </source>
</reference>
<proteinExistence type="predicted"/>
<accession>A0ACC4DKS4</accession>
<comment type="caution">
    <text evidence="1">The sequence shown here is derived from an EMBL/GenBank/DDBJ whole genome shotgun (WGS) entry which is preliminary data.</text>
</comment>
<keyword evidence="2" id="KW-1185">Reference proteome</keyword>
<dbReference type="EMBL" id="JBGNUJ010000008">
    <property type="protein sequence ID" value="KAL3956021.1"/>
    <property type="molecule type" value="Genomic_DNA"/>
</dbReference>
<dbReference type="Proteomes" id="UP001638806">
    <property type="component" value="Unassembled WGS sequence"/>
</dbReference>
<sequence>MYSDDDAGYDAALQCDESKPRCVRCASSGFACVYASPPSSRASQRRGATAAAPPGPASGSSLSPPSRHSSPSSSSSSAAAANNRTGVLRLELELNLDLDLDLNLNLTLGGGRKARQMVWAPLEPQRRVPVVLPLAVVSSAPRCKASALDDGGGGSYELRPRDLAALQRFIDRTAWTFGDTSYGG</sequence>
<evidence type="ECO:0000313" key="2">
    <source>
        <dbReference type="Proteomes" id="UP001638806"/>
    </source>
</evidence>
<protein>
    <submittedName>
        <fullName evidence="1">Uncharacterized protein</fullName>
    </submittedName>
</protein>